<accession>A0A4Z2EG71</accession>
<dbReference type="AlphaFoldDB" id="A0A4Z2EG71"/>
<sequence>MTESTRSSPPDTSYKKARRTDTAALCRSVLRQQEPLEPECVRLMKTSSAPSLRFPPPARALAAGSSAPCGGEPIRALESLGEPIRALER</sequence>
<name>A0A4Z2EG71_9TELE</name>
<evidence type="ECO:0000256" key="1">
    <source>
        <dbReference type="SAM" id="MobiDB-lite"/>
    </source>
</evidence>
<gene>
    <name evidence="2" type="ORF">EYF80_062325</name>
</gene>
<keyword evidence="3" id="KW-1185">Reference proteome</keyword>
<organism evidence="2 3">
    <name type="scientific">Liparis tanakae</name>
    <name type="common">Tanaka's snailfish</name>
    <dbReference type="NCBI Taxonomy" id="230148"/>
    <lineage>
        <taxon>Eukaryota</taxon>
        <taxon>Metazoa</taxon>
        <taxon>Chordata</taxon>
        <taxon>Craniata</taxon>
        <taxon>Vertebrata</taxon>
        <taxon>Euteleostomi</taxon>
        <taxon>Actinopterygii</taxon>
        <taxon>Neopterygii</taxon>
        <taxon>Teleostei</taxon>
        <taxon>Neoteleostei</taxon>
        <taxon>Acanthomorphata</taxon>
        <taxon>Eupercaria</taxon>
        <taxon>Perciformes</taxon>
        <taxon>Cottioidei</taxon>
        <taxon>Cottales</taxon>
        <taxon>Liparidae</taxon>
        <taxon>Liparis</taxon>
    </lineage>
</organism>
<proteinExistence type="predicted"/>
<comment type="caution">
    <text evidence="2">The sequence shown here is derived from an EMBL/GenBank/DDBJ whole genome shotgun (WGS) entry which is preliminary data.</text>
</comment>
<feature type="compositionally biased region" description="Polar residues" evidence="1">
    <location>
        <begin position="1"/>
        <end position="11"/>
    </location>
</feature>
<protein>
    <submittedName>
        <fullName evidence="2">Uncharacterized protein</fullName>
    </submittedName>
</protein>
<dbReference type="EMBL" id="SRLO01008130">
    <property type="protein sequence ID" value="TNN27530.1"/>
    <property type="molecule type" value="Genomic_DNA"/>
</dbReference>
<dbReference type="Proteomes" id="UP000314294">
    <property type="component" value="Unassembled WGS sequence"/>
</dbReference>
<evidence type="ECO:0000313" key="2">
    <source>
        <dbReference type="EMBL" id="TNN27530.1"/>
    </source>
</evidence>
<reference evidence="2 3" key="1">
    <citation type="submission" date="2019-03" db="EMBL/GenBank/DDBJ databases">
        <title>First draft genome of Liparis tanakae, snailfish: a comprehensive survey of snailfish specific genes.</title>
        <authorList>
            <person name="Kim W."/>
            <person name="Song I."/>
            <person name="Jeong J.-H."/>
            <person name="Kim D."/>
            <person name="Kim S."/>
            <person name="Ryu S."/>
            <person name="Song J.Y."/>
            <person name="Lee S.K."/>
        </authorList>
    </citation>
    <scope>NUCLEOTIDE SEQUENCE [LARGE SCALE GENOMIC DNA]</scope>
    <source>
        <tissue evidence="2">Muscle</tissue>
    </source>
</reference>
<feature type="region of interest" description="Disordered" evidence="1">
    <location>
        <begin position="1"/>
        <end position="21"/>
    </location>
</feature>
<evidence type="ECO:0000313" key="3">
    <source>
        <dbReference type="Proteomes" id="UP000314294"/>
    </source>
</evidence>